<evidence type="ECO:0000313" key="4">
    <source>
        <dbReference type="Proteomes" id="UP000028702"/>
    </source>
</evidence>
<feature type="transmembrane region" description="Helical" evidence="2">
    <location>
        <begin position="7"/>
        <end position="25"/>
    </location>
</feature>
<keyword evidence="4" id="KW-1185">Reference proteome</keyword>
<dbReference type="Gene3D" id="3.40.50.1820">
    <property type="entry name" value="alpha/beta hydrolase"/>
    <property type="match status" value="1"/>
</dbReference>
<gene>
    <name evidence="3" type="ORF">M2A_2883</name>
</gene>
<reference evidence="3 4" key="1">
    <citation type="submission" date="2014-07" db="EMBL/GenBank/DDBJ databases">
        <title>Tepidicaulis marinum gen. nov., sp. nov., a novel marine bacterium denitrifying nitrate to nitrous oxide strictly under microaerobic conditions.</title>
        <authorList>
            <person name="Takeuchi M."/>
            <person name="Yamagishi T."/>
            <person name="Kamagata Y."/>
            <person name="Oshima K."/>
            <person name="Hattori M."/>
            <person name="Katayama T."/>
            <person name="Hanada S."/>
            <person name="Tamaki H."/>
            <person name="Marumo K."/>
            <person name="Maeda H."/>
            <person name="Nedachi M."/>
            <person name="Iwasaki W."/>
            <person name="Suwa Y."/>
            <person name="Sakata S."/>
        </authorList>
    </citation>
    <scope>NUCLEOTIDE SEQUENCE [LARGE SCALE GENOMIC DNA]</scope>
    <source>
        <strain evidence="3 4">MA2</strain>
    </source>
</reference>
<comment type="caution">
    <text evidence="3">The sequence shown here is derived from an EMBL/GenBank/DDBJ whole genome shotgun (WGS) entry which is preliminary data.</text>
</comment>
<dbReference type="InterPro" id="IPR029058">
    <property type="entry name" value="AB_hydrolase_fold"/>
</dbReference>
<dbReference type="AlphaFoldDB" id="A0A081BEB6"/>
<dbReference type="STRING" id="1333998.M2A_2883"/>
<name>A0A081BEB6_9HYPH</name>
<accession>A0A081BEB6</accession>
<evidence type="ECO:0000313" key="3">
    <source>
        <dbReference type="EMBL" id="GAK46384.1"/>
    </source>
</evidence>
<dbReference type="PANTHER" id="PTHR43037">
    <property type="entry name" value="UNNAMED PRODUCT-RELATED"/>
    <property type="match status" value="1"/>
</dbReference>
<dbReference type="InterPro" id="IPR050955">
    <property type="entry name" value="Plant_Biomass_Hydrol_Est"/>
</dbReference>
<sequence length="323" mass="34472">MRALKIIAVTLLIVIIAIGVMYQYYLGSDLVAEPRLEGALTGHTLAHGGKERSYRLYTPKEVAADPPVVFVLHGSDGDGDRIRALTAYEFDKIADAHGALIVYPDGYERHWNDCRAAGPYAANEENIDDVGFLLAIAEKHGSPHGTPKLFATGLSNGGHMAYRLALEVPEAMTGIAAIAANLPAESNMDCTEQPGSTAVLVMNGTADPVNPYAGGTVSLFGTGNRGMVLSTEATTEFWAKKAGQDTTIAVHYDDTVDDGTRAAEIAWKDPGKPPVANLTLIGGGHTIPHPDQRMPRLLGPTAHDINGPEEIWKFFEEAMAARG</sequence>
<dbReference type="EMBL" id="BBIO01000018">
    <property type="protein sequence ID" value="GAK46384.1"/>
    <property type="molecule type" value="Genomic_DNA"/>
</dbReference>
<organism evidence="3 4">
    <name type="scientific">Tepidicaulis marinus</name>
    <dbReference type="NCBI Taxonomy" id="1333998"/>
    <lineage>
        <taxon>Bacteria</taxon>
        <taxon>Pseudomonadati</taxon>
        <taxon>Pseudomonadota</taxon>
        <taxon>Alphaproteobacteria</taxon>
        <taxon>Hyphomicrobiales</taxon>
        <taxon>Parvibaculaceae</taxon>
        <taxon>Tepidicaulis</taxon>
    </lineage>
</organism>
<dbReference type="Proteomes" id="UP000028702">
    <property type="component" value="Unassembled WGS sequence"/>
</dbReference>
<dbReference type="PANTHER" id="PTHR43037:SF1">
    <property type="entry name" value="BLL1128 PROTEIN"/>
    <property type="match status" value="1"/>
</dbReference>
<dbReference type="eggNOG" id="COG3509">
    <property type="taxonomic scope" value="Bacteria"/>
</dbReference>
<keyword evidence="2" id="KW-1133">Transmembrane helix</keyword>
<keyword evidence="1" id="KW-0732">Signal</keyword>
<proteinExistence type="predicted"/>
<dbReference type="SUPFAM" id="SSF53474">
    <property type="entry name" value="alpha/beta-Hydrolases"/>
    <property type="match status" value="1"/>
</dbReference>
<dbReference type="RefSeq" id="WP_045448908.1">
    <property type="nucleotide sequence ID" value="NZ_BBIO01000018.1"/>
</dbReference>
<protein>
    <submittedName>
        <fullName evidence="3">Conserved protein</fullName>
    </submittedName>
</protein>
<keyword evidence="2" id="KW-0472">Membrane</keyword>
<keyword evidence="2" id="KW-0812">Transmembrane</keyword>
<evidence type="ECO:0000256" key="2">
    <source>
        <dbReference type="SAM" id="Phobius"/>
    </source>
</evidence>
<evidence type="ECO:0000256" key="1">
    <source>
        <dbReference type="ARBA" id="ARBA00022729"/>
    </source>
</evidence>